<dbReference type="InterPro" id="IPR013563">
    <property type="entry name" value="Oligopep_ABC_C"/>
</dbReference>
<dbReference type="STRING" id="460384.SAMN05216313_1049"/>
<dbReference type="PANTHER" id="PTHR43297:SF13">
    <property type="entry name" value="NICKEL ABC TRANSPORTER, ATP-BINDING PROTEIN"/>
    <property type="match status" value="1"/>
</dbReference>
<name>A0A1I0D6G3_9FIRM</name>
<evidence type="ECO:0000256" key="7">
    <source>
        <dbReference type="ARBA" id="ARBA00022840"/>
    </source>
</evidence>
<dbReference type="GO" id="GO:0005886">
    <property type="term" value="C:plasma membrane"/>
    <property type="evidence" value="ECO:0007669"/>
    <property type="project" value="UniProtKB-SubCell"/>
</dbReference>
<dbReference type="GO" id="GO:0015833">
    <property type="term" value="P:peptide transport"/>
    <property type="evidence" value="ECO:0007669"/>
    <property type="project" value="InterPro"/>
</dbReference>
<evidence type="ECO:0000256" key="3">
    <source>
        <dbReference type="ARBA" id="ARBA00022448"/>
    </source>
</evidence>
<dbReference type="Gene3D" id="3.40.50.300">
    <property type="entry name" value="P-loop containing nucleotide triphosphate hydrolases"/>
    <property type="match status" value="1"/>
</dbReference>
<keyword evidence="4" id="KW-1003">Cell membrane</keyword>
<evidence type="ECO:0000256" key="10">
    <source>
        <dbReference type="ARBA" id="ARBA00023112"/>
    </source>
</evidence>
<dbReference type="PROSITE" id="PS50893">
    <property type="entry name" value="ABC_TRANSPORTER_2"/>
    <property type="match status" value="1"/>
</dbReference>
<dbReference type="EMBL" id="FOIM01000004">
    <property type="protein sequence ID" value="SET27506.1"/>
    <property type="molecule type" value="Genomic_DNA"/>
</dbReference>
<comment type="catalytic activity">
    <reaction evidence="15">
        <text>Ni(2+)(out) + ATP + H2O = Ni(2+)(in) + ADP + phosphate + H(+)</text>
        <dbReference type="Rhea" id="RHEA:15557"/>
        <dbReference type="ChEBI" id="CHEBI:15377"/>
        <dbReference type="ChEBI" id="CHEBI:15378"/>
        <dbReference type="ChEBI" id="CHEBI:30616"/>
        <dbReference type="ChEBI" id="CHEBI:43474"/>
        <dbReference type="ChEBI" id="CHEBI:49786"/>
        <dbReference type="ChEBI" id="CHEBI:456216"/>
        <dbReference type="EC" id="7.2.2.11"/>
    </reaction>
    <physiologicalReaction direction="left-to-right" evidence="15">
        <dbReference type="Rhea" id="RHEA:15558"/>
    </physiologicalReaction>
</comment>
<dbReference type="PANTHER" id="PTHR43297">
    <property type="entry name" value="OLIGOPEPTIDE TRANSPORT ATP-BINDING PROTEIN APPD"/>
    <property type="match status" value="1"/>
</dbReference>
<evidence type="ECO:0000313" key="18">
    <source>
        <dbReference type="EMBL" id="SET27506.1"/>
    </source>
</evidence>
<evidence type="ECO:0000256" key="16">
    <source>
        <dbReference type="SAM" id="MobiDB-lite"/>
    </source>
</evidence>
<dbReference type="GO" id="GO:0005524">
    <property type="term" value="F:ATP binding"/>
    <property type="evidence" value="ECO:0007669"/>
    <property type="project" value="UniProtKB-KW"/>
</dbReference>
<evidence type="ECO:0000256" key="12">
    <source>
        <dbReference type="ARBA" id="ARBA00038669"/>
    </source>
</evidence>
<dbReference type="EC" id="7.2.2.11" evidence="13"/>
<evidence type="ECO:0000256" key="4">
    <source>
        <dbReference type="ARBA" id="ARBA00022475"/>
    </source>
</evidence>
<keyword evidence="10" id="KW-0921">Nickel transport</keyword>
<dbReference type="AlphaFoldDB" id="A0A1I0D6G3"/>
<dbReference type="SMART" id="SM00382">
    <property type="entry name" value="AAA"/>
    <property type="match status" value="1"/>
</dbReference>
<dbReference type="InterPro" id="IPR003439">
    <property type="entry name" value="ABC_transporter-like_ATP-bd"/>
</dbReference>
<dbReference type="SUPFAM" id="SSF52540">
    <property type="entry name" value="P-loop containing nucleoside triphosphate hydrolases"/>
    <property type="match status" value="1"/>
</dbReference>
<dbReference type="GeneID" id="93276399"/>
<gene>
    <name evidence="18" type="ORF">SAMN05216313_1049</name>
</gene>
<organism evidence="18 19">
    <name type="scientific">Enterocloster lavalensis</name>
    <dbReference type="NCBI Taxonomy" id="460384"/>
    <lineage>
        <taxon>Bacteria</taxon>
        <taxon>Bacillati</taxon>
        <taxon>Bacillota</taxon>
        <taxon>Clostridia</taxon>
        <taxon>Lachnospirales</taxon>
        <taxon>Lachnospiraceae</taxon>
        <taxon>Enterocloster</taxon>
    </lineage>
</organism>
<keyword evidence="8" id="KW-1278">Translocase</keyword>
<keyword evidence="6" id="KW-0547">Nucleotide-binding</keyword>
<keyword evidence="19" id="KW-1185">Reference proteome</keyword>
<protein>
    <recommendedName>
        <fullName evidence="14">Nickel import system ATP-binding protein NikD</fullName>
        <ecNumber evidence="13">7.2.2.11</ecNumber>
    </recommendedName>
</protein>
<evidence type="ECO:0000313" key="19">
    <source>
        <dbReference type="Proteomes" id="UP000198508"/>
    </source>
</evidence>
<sequence>MEEKRNVLSIEHLSISFSRYERRFRRTNLNAIRDLSLTVGEGEMVAVVGASGSGKSLLAHAVLGILPYNASWSGTMNYRGEILTEKRMKALRGKEIVLVPQSVSYLDPLMRVGEQVRNGKQDRESRKKSLAVLGRYGLDEKTERLFPFQLSGGMTRRILISTAVMETPRLVIADEPTPGLHITAARRVLSHFREIADQGAGVLLITHDLELALDTADRIVVFYAGTNLEEADSRDFAREQTLRHPYSRALFRAMPEHGFSAAPGAQPFAGELPEGCPYGPRCPWAQEVCRGEVPYRELRGGMVRCARAEWLMEQDDLAERPGGAAAGDGGGREMRDGT</sequence>
<dbReference type="NCBIfam" id="TIGR01727">
    <property type="entry name" value="oligo_HPY"/>
    <property type="match status" value="1"/>
</dbReference>
<dbReference type="GO" id="GO:0015413">
    <property type="term" value="F:ABC-type nickel transporter activity"/>
    <property type="evidence" value="ECO:0007669"/>
    <property type="project" value="UniProtKB-EC"/>
</dbReference>
<dbReference type="RefSeq" id="WP_092361208.1">
    <property type="nucleotide sequence ID" value="NZ_DAINWJ010000024.1"/>
</dbReference>
<feature type="region of interest" description="Disordered" evidence="16">
    <location>
        <begin position="318"/>
        <end position="338"/>
    </location>
</feature>
<comment type="subunit">
    <text evidence="12">The complex is composed of two ATP-binding proteins (NikD and NikE), two transmembrane proteins (NikB and NikC) and a solute-binding protein (NikA).</text>
</comment>
<evidence type="ECO:0000256" key="11">
    <source>
        <dbReference type="ARBA" id="ARBA00023136"/>
    </source>
</evidence>
<dbReference type="InterPro" id="IPR050388">
    <property type="entry name" value="ABC_Ni/Peptide_Import"/>
</dbReference>
<dbReference type="Pfam" id="PF00005">
    <property type="entry name" value="ABC_tran"/>
    <property type="match status" value="1"/>
</dbReference>
<evidence type="ECO:0000256" key="5">
    <source>
        <dbReference type="ARBA" id="ARBA00022596"/>
    </source>
</evidence>
<dbReference type="Proteomes" id="UP000198508">
    <property type="component" value="Unassembled WGS sequence"/>
</dbReference>
<evidence type="ECO:0000256" key="14">
    <source>
        <dbReference type="ARBA" id="ARBA00044143"/>
    </source>
</evidence>
<proteinExistence type="inferred from homology"/>
<keyword evidence="3" id="KW-0813">Transport</keyword>
<reference evidence="19" key="1">
    <citation type="submission" date="2016-10" db="EMBL/GenBank/DDBJ databases">
        <authorList>
            <person name="Varghese N."/>
            <person name="Submissions S."/>
        </authorList>
    </citation>
    <scope>NUCLEOTIDE SEQUENCE [LARGE SCALE GENOMIC DNA]</scope>
    <source>
        <strain evidence="19">NLAE-zl-G277</strain>
    </source>
</reference>
<evidence type="ECO:0000256" key="6">
    <source>
        <dbReference type="ARBA" id="ARBA00022741"/>
    </source>
</evidence>
<keyword evidence="5" id="KW-0533">Nickel</keyword>
<evidence type="ECO:0000259" key="17">
    <source>
        <dbReference type="PROSITE" id="PS50893"/>
    </source>
</evidence>
<accession>A0A1I0D6G3</accession>
<keyword evidence="9" id="KW-0406">Ion transport</keyword>
<evidence type="ECO:0000256" key="2">
    <source>
        <dbReference type="ARBA" id="ARBA00005417"/>
    </source>
</evidence>
<evidence type="ECO:0000256" key="15">
    <source>
        <dbReference type="ARBA" id="ARBA00048610"/>
    </source>
</evidence>
<evidence type="ECO:0000256" key="1">
    <source>
        <dbReference type="ARBA" id="ARBA00004202"/>
    </source>
</evidence>
<comment type="similarity">
    <text evidence="2">Belongs to the ABC transporter superfamily.</text>
</comment>
<evidence type="ECO:0000256" key="8">
    <source>
        <dbReference type="ARBA" id="ARBA00022967"/>
    </source>
</evidence>
<feature type="domain" description="ABC transporter" evidence="17">
    <location>
        <begin position="10"/>
        <end position="249"/>
    </location>
</feature>
<comment type="subcellular location">
    <subcellularLocation>
        <location evidence="1">Cell membrane</location>
        <topology evidence="1">Peripheral membrane protein</topology>
    </subcellularLocation>
</comment>
<dbReference type="Pfam" id="PF08352">
    <property type="entry name" value="oligo_HPY"/>
    <property type="match status" value="1"/>
</dbReference>
<dbReference type="InterPro" id="IPR027417">
    <property type="entry name" value="P-loop_NTPase"/>
</dbReference>
<evidence type="ECO:0000256" key="13">
    <source>
        <dbReference type="ARBA" id="ARBA00039098"/>
    </source>
</evidence>
<dbReference type="InterPro" id="IPR003593">
    <property type="entry name" value="AAA+_ATPase"/>
</dbReference>
<keyword evidence="7 18" id="KW-0067">ATP-binding</keyword>
<dbReference type="GO" id="GO:0016887">
    <property type="term" value="F:ATP hydrolysis activity"/>
    <property type="evidence" value="ECO:0007669"/>
    <property type="project" value="InterPro"/>
</dbReference>
<keyword evidence="11" id="KW-0472">Membrane</keyword>
<evidence type="ECO:0000256" key="9">
    <source>
        <dbReference type="ARBA" id="ARBA00023065"/>
    </source>
</evidence>